<sequence length="655" mass="72746">MLTTGSATEQNKDMINLLRDLRGRAVEQDRQEIESLLAQVVDDVSDASASLDPLHSFHHDAIHGETDVSVESGSDRDLDDFDEKLDHAVNPFKLPLQNTAQQLIDSYLATVQTTFPILAEPPFRHQFEQLYASPPHTHSATNAWLGLLNLVFAIGRRQLDLAEEARPPDEQDHSVYWSRAHVLGLEAVHDIGCADITQVQSTGLLALYLLSVGHVNRAWMVVGSSVRLAHALGLHVRNESRTSTAAQREVWLRMWWGVYSLEAHLGTIVGRPSSVSESYCSAPLPLPLSTDQLSDEALVHALHQRQRRPASFLPNEPREDTEAAERSSAGSYLESMIRLNMITQKAMAELYSTAAAIKPWENTRQAVTSLGDELEGWLAALPPDLDFTLHVDRASTRLERERLILNMQHIATKILVTRPCVCRLGSHERGGSEDFNKQTAQACVRAAKELANLLPDHSHVSHLYKMGPWWSVVHSLMQALVVLLLEMSYGTVHSLEDGEEMLASIKKLIRSLRCMGRNNTAAERAYTVAFQVLRGLASRLGAEISDLVWEDVAHATVPSLDARVPNVESSQRYAIPTVEDGQVSGARDAPSHWGDFYDVQTGHVSMFYAPAAQPPGNAPLAGHYFQTYQPHDSVCNNPFMTVFDEENPLTFGERL</sequence>
<protein>
    <recommendedName>
        <fullName evidence="3">Xylanolytic transcriptional activator regulatory domain-containing protein</fullName>
    </recommendedName>
</protein>
<keyword evidence="5" id="KW-1185">Reference proteome</keyword>
<dbReference type="InterPro" id="IPR053230">
    <property type="entry name" value="Trans_reg_galc"/>
</dbReference>
<dbReference type="Pfam" id="PF04082">
    <property type="entry name" value="Fungal_trans"/>
    <property type="match status" value="1"/>
</dbReference>
<feature type="domain" description="Xylanolytic transcriptional activator regulatory" evidence="3">
    <location>
        <begin position="218"/>
        <end position="291"/>
    </location>
</feature>
<comment type="caution">
    <text evidence="4">The sequence shown here is derived from an EMBL/GenBank/DDBJ whole genome shotgun (WGS) entry which is preliminary data.</text>
</comment>
<dbReference type="AlphaFoldDB" id="A0AAN6REM8"/>
<dbReference type="PANTHER" id="PTHR47654">
    <property type="entry name" value="ZN(II)2CYS6 TRANSCRIPTION FACTOR (EUROFUNG)-RELATED"/>
    <property type="match status" value="1"/>
</dbReference>
<evidence type="ECO:0000256" key="2">
    <source>
        <dbReference type="SAM" id="MobiDB-lite"/>
    </source>
</evidence>
<dbReference type="EMBL" id="WVTA01000009">
    <property type="protein sequence ID" value="KAK3207318.1"/>
    <property type="molecule type" value="Genomic_DNA"/>
</dbReference>
<organism evidence="4 5">
    <name type="scientific">Pseudopithomyces chartarum</name>
    <dbReference type="NCBI Taxonomy" id="1892770"/>
    <lineage>
        <taxon>Eukaryota</taxon>
        <taxon>Fungi</taxon>
        <taxon>Dikarya</taxon>
        <taxon>Ascomycota</taxon>
        <taxon>Pezizomycotina</taxon>
        <taxon>Dothideomycetes</taxon>
        <taxon>Pleosporomycetidae</taxon>
        <taxon>Pleosporales</taxon>
        <taxon>Massarineae</taxon>
        <taxon>Didymosphaeriaceae</taxon>
        <taxon>Pseudopithomyces</taxon>
    </lineage>
</organism>
<dbReference type="InterPro" id="IPR007219">
    <property type="entry name" value="XnlR_reg_dom"/>
</dbReference>
<feature type="compositionally biased region" description="Basic and acidic residues" evidence="2">
    <location>
        <begin position="316"/>
        <end position="325"/>
    </location>
</feature>
<evidence type="ECO:0000313" key="4">
    <source>
        <dbReference type="EMBL" id="KAK3207318.1"/>
    </source>
</evidence>
<evidence type="ECO:0000313" key="5">
    <source>
        <dbReference type="Proteomes" id="UP001280581"/>
    </source>
</evidence>
<dbReference type="GO" id="GO:0008270">
    <property type="term" value="F:zinc ion binding"/>
    <property type="evidence" value="ECO:0007669"/>
    <property type="project" value="InterPro"/>
</dbReference>
<keyword evidence="1" id="KW-0539">Nucleus</keyword>
<proteinExistence type="predicted"/>
<accession>A0AAN6REM8</accession>
<dbReference type="CDD" id="cd12148">
    <property type="entry name" value="fungal_TF_MHR"/>
    <property type="match status" value="1"/>
</dbReference>
<dbReference type="Proteomes" id="UP001280581">
    <property type="component" value="Unassembled WGS sequence"/>
</dbReference>
<gene>
    <name evidence="4" type="ORF">GRF29_103g572289</name>
</gene>
<reference evidence="4 5" key="1">
    <citation type="submission" date="2021-02" db="EMBL/GenBank/DDBJ databases">
        <title>Genome assembly of Pseudopithomyces chartarum.</title>
        <authorList>
            <person name="Jauregui R."/>
            <person name="Singh J."/>
            <person name="Voisey C."/>
        </authorList>
    </citation>
    <scope>NUCLEOTIDE SEQUENCE [LARGE SCALE GENOMIC DNA]</scope>
    <source>
        <strain evidence="4 5">AGR01</strain>
    </source>
</reference>
<dbReference type="GO" id="GO:0006351">
    <property type="term" value="P:DNA-templated transcription"/>
    <property type="evidence" value="ECO:0007669"/>
    <property type="project" value="InterPro"/>
</dbReference>
<evidence type="ECO:0000259" key="3">
    <source>
        <dbReference type="SMART" id="SM00906"/>
    </source>
</evidence>
<dbReference type="GO" id="GO:0003677">
    <property type="term" value="F:DNA binding"/>
    <property type="evidence" value="ECO:0007669"/>
    <property type="project" value="InterPro"/>
</dbReference>
<dbReference type="SMART" id="SM00906">
    <property type="entry name" value="Fungal_trans"/>
    <property type="match status" value="1"/>
</dbReference>
<feature type="region of interest" description="Disordered" evidence="2">
    <location>
        <begin position="305"/>
        <end position="327"/>
    </location>
</feature>
<name>A0AAN6REM8_9PLEO</name>
<dbReference type="PANTHER" id="PTHR47654:SF5">
    <property type="entry name" value="TRANSCRIPTION FACTOR DOMAIN-CONTAINING PROTEIN"/>
    <property type="match status" value="1"/>
</dbReference>
<evidence type="ECO:0000256" key="1">
    <source>
        <dbReference type="ARBA" id="ARBA00023242"/>
    </source>
</evidence>